<feature type="domain" description="VWFC" evidence="11">
    <location>
        <begin position="704"/>
        <end position="763"/>
    </location>
</feature>
<feature type="domain" description="EGF-like" evidence="10">
    <location>
        <begin position="403"/>
        <end position="442"/>
    </location>
</feature>
<dbReference type="SMART" id="SM00179">
    <property type="entry name" value="EGF_CA"/>
    <property type="match status" value="5"/>
</dbReference>
<evidence type="ECO:0000256" key="2">
    <source>
        <dbReference type="ARBA" id="ARBA00022729"/>
    </source>
</evidence>
<evidence type="ECO:0000313" key="13">
    <source>
        <dbReference type="RefSeq" id="XP_017783190.1"/>
    </source>
</evidence>
<dbReference type="SMART" id="SM00282">
    <property type="entry name" value="LamG"/>
    <property type="match status" value="1"/>
</dbReference>
<dbReference type="SMART" id="SM00214">
    <property type="entry name" value="VWC"/>
    <property type="match status" value="4"/>
</dbReference>
<keyword evidence="1 7" id="KW-0245">EGF-like domain</keyword>
<dbReference type="PROSITE" id="PS00022">
    <property type="entry name" value="EGF_1"/>
    <property type="match status" value="1"/>
</dbReference>
<dbReference type="PANTHER" id="PTHR24042:SF5">
    <property type="entry name" value="EGF-LIKE CALCIUM-BINDING DOMAIN-CONTAINING PROTEIN"/>
    <property type="match status" value="1"/>
</dbReference>
<evidence type="ECO:0000256" key="6">
    <source>
        <dbReference type="ARBA" id="ARBA00023180"/>
    </source>
</evidence>
<dbReference type="CDD" id="cd00054">
    <property type="entry name" value="EGF_CA"/>
    <property type="match status" value="4"/>
</dbReference>
<dbReference type="RefSeq" id="XP_017783190.1">
    <property type="nucleotide sequence ID" value="XM_017927701.1"/>
</dbReference>
<evidence type="ECO:0000256" key="3">
    <source>
        <dbReference type="ARBA" id="ARBA00022737"/>
    </source>
</evidence>
<dbReference type="InterPro" id="IPR001007">
    <property type="entry name" value="VWF_dom"/>
</dbReference>
<dbReference type="PROSITE" id="PS50184">
    <property type="entry name" value="VWFC_2"/>
    <property type="match status" value="2"/>
</dbReference>
<keyword evidence="3" id="KW-0677">Repeat</keyword>
<evidence type="ECO:0000259" key="10">
    <source>
        <dbReference type="PROSITE" id="PS50026"/>
    </source>
</evidence>
<dbReference type="Pfam" id="PF07645">
    <property type="entry name" value="EGF_CA"/>
    <property type="match status" value="4"/>
</dbReference>
<dbReference type="PROSITE" id="PS01208">
    <property type="entry name" value="VWFC_1"/>
    <property type="match status" value="2"/>
</dbReference>
<dbReference type="CDD" id="cd00110">
    <property type="entry name" value="LamG"/>
    <property type="match status" value="1"/>
</dbReference>
<evidence type="ECO:0000256" key="4">
    <source>
        <dbReference type="ARBA" id="ARBA00022837"/>
    </source>
</evidence>
<evidence type="ECO:0000256" key="9">
    <source>
        <dbReference type="SAM" id="SignalP"/>
    </source>
</evidence>
<dbReference type="InterPro" id="IPR051586">
    <property type="entry name" value="PKC-binding_NELL"/>
</dbReference>
<keyword evidence="12" id="KW-1185">Reference proteome</keyword>
<dbReference type="Pfam" id="PF12947">
    <property type="entry name" value="EGF_3"/>
    <property type="match status" value="1"/>
</dbReference>
<feature type="domain" description="EGF-like" evidence="10">
    <location>
        <begin position="562"/>
        <end position="600"/>
    </location>
</feature>
<feature type="domain" description="EGF-like" evidence="10">
    <location>
        <begin position="489"/>
        <end position="529"/>
    </location>
</feature>
<dbReference type="InterPro" id="IPR048287">
    <property type="entry name" value="TSPN-like_N"/>
</dbReference>
<dbReference type="InterPro" id="IPR001791">
    <property type="entry name" value="Laminin_G"/>
</dbReference>
<keyword evidence="5 7" id="KW-1015">Disulfide bond</keyword>
<feature type="domain" description="EGF-like" evidence="10">
    <location>
        <begin position="443"/>
        <end position="488"/>
    </location>
</feature>
<feature type="disulfide bond" evidence="7">
    <location>
        <begin position="550"/>
        <end position="559"/>
    </location>
</feature>
<dbReference type="SMART" id="SM00181">
    <property type="entry name" value="EGF"/>
    <property type="match status" value="6"/>
</dbReference>
<dbReference type="PROSITE" id="PS00010">
    <property type="entry name" value="ASX_HYDROXYL"/>
    <property type="match status" value="4"/>
</dbReference>
<keyword evidence="6" id="KW-0325">Glycoprotein</keyword>
<dbReference type="InterPro" id="IPR049883">
    <property type="entry name" value="NOTCH1_EGF-like"/>
</dbReference>
<evidence type="ECO:0000259" key="11">
    <source>
        <dbReference type="PROSITE" id="PS50184"/>
    </source>
</evidence>
<dbReference type="SUPFAM" id="SSF49899">
    <property type="entry name" value="Concanavalin A-like lectins/glucanases"/>
    <property type="match status" value="1"/>
</dbReference>
<reference evidence="13" key="1">
    <citation type="submission" date="2025-08" db="UniProtKB">
        <authorList>
            <consortium name="RefSeq"/>
        </authorList>
    </citation>
    <scope>IDENTIFICATION</scope>
    <source>
        <tissue evidence="13">Whole Larva</tissue>
    </source>
</reference>
<dbReference type="Pfam" id="PF00093">
    <property type="entry name" value="VWC"/>
    <property type="match status" value="2"/>
</dbReference>
<evidence type="ECO:0000256" key="1">
    <source>
        <dbReference type="ARBA" id="ARBA00022536"/>
    </source>
</evidence>
<dbReference type="SUPFAM" id="SSF57603">
    <property type="entry name" value="FnI-like domain"/>
    <property type="match status" value="3"/>
</dbReference>
<evidence type="ECO:0000256" key="7">
    <source>
        <dbReference type="PROSITE-ProRule" id="PRU00076"/>
    </source>
</evidence>
<dbReference type="PROSITE" id="PS01187">
    <property type="entry name" value="EGF_CA"/>
    <property type="match status" value="3"/>
</dbReference>
<organism evidence="12 13">
    <name type="scientific">Nicrophorus vespilloides</name>
    <name type="common">Boreal carrion beetle</name>
    <dbReference type="NCBI Taxonomy" id="110193"/>
    <lineage>
        <taxon>Eukaryota</taxon>
        <taxon>Metazoa</taxon>
        <taxon>Ecdysozoa</taxon>
        <taxon>Arthropoda</taxon>
        <taxon>Hexapoda</taxon>
        <taxon>Insecta</taxon>
        <taxon>Pterygota</taxon>
        <taxon>Neoptera</taxon>
        <taxon>Endopterygota</taxon>
        <taxon>Coleoptera</taxon>
        <taxon>Polyphaga</taxon>
        <taxon>Staphyliniformia</taxon>
        <taxon>Silphidae</taxon>
        <taxon>Nicrophorinae</taxon>
        <taxon>Nicrophorus</taxon>
    </lineage>
</organism>
<dbReference type="SMART" id="SM00210">
    <property type="entry name" value="TSPN"/>
    <property type="match status" value="1"/>
</dbReference>
<dbReference type="InterPro" id="IPR000742">
    <property type="entry name" value="EGF"/>
</dbReference>
<dbReference type="InterPro" id="IPR009030">
    <property type="entry name" value="Growth_fac_rcpt_cys_sf"/>
</dbReference>
<dbReference type="GeneID" id="108567316"/>
<dbReference type="Proteomes" id="UP000695000">
    <property type="component" value="Unplaced"/>
</dbReference>
<dbReference type="Gene3D" id="2.10.25.10">
    <property type="entry name" value="Laminin"/>
    <property type="match status" value="6"/>
</dbReference>
<feature type="disulfide bond" evidence="7">
    <location>
        <begin position="532"/>
        <end position="542"/>
    </location>
</feature>
<dbReference type="Gene3D" id="2.60.120.200">
    <property type="match status" value="1"/>
</dbReference>
<proteinExistence type="predicted"/>
<dbReference type="Gene3D" id="6.20.200.20">
    <property type="match status" value="2"/>
</dbReference>
<dbReference type="Gene3D" id="2.10.70.10">
    <property type="entry name" value="Complement Module, domain 1"/>
    <property type="match status" value="1"/>
</dbReference>
<dbReference type="SUPFAM" id="SSF57196">
    <property type="entry name" value="EGF/Laminin"/>
    <property type="match status" value="1"/>
</dbReference>
<name>A0ABM1N8P0_NICVS</name>
<evidence type="ECO:0000313" key="12">
    <source>
        <dbReference type="Proteomes" id="UP000695000"/>
    </source>
</evidence>
<dbReference type="InterPro" id="IPR024731">
    <property type="entry name" value="NELL2-like_EGF"/>
</dbReference>
<dbReference type="SUPFAM" id="SSF57184">
    <property type="entry name" value="Growth factor receptor domain"/>
    <property type="match status" value="2"/>
</dbReference>
<protein>
    <submittedName>
        <fullName evidence="13">Protein kinase C-binding protein NELL2-like isoform X1</fullName>
    </submittedName>
</protein>
<feature type="domain" description="EGF-like" evidence="10">
    <location>
        <begin position="530"/>
        <end position="560"/>
    </location>
</feature>
<dbReference type="PANTHER" id="PTHR24042">
    <property type="entry name" value="NEL HOMOLOG"/>
    <property type="match status" value="1"/>
</dbReference>
<comment type="caution">
    <text evidence="7">Lacks conserved residue(s) required for the propagation of feature annotation.</text>
</comment>
<dbReference type="InterPro" id="IPR001881">
    <property type="entry name" value="EGF-like_Ca-bd_dom"/>
</dbReference>
<feature type="coiled-coil region" evidence="8">
    <location>
        <begin position="243"/>
        <end position="277"/>
    </location>
</feature>
<dbReference type="InterPro" id="IPR013320">
    <property type="entry name" value="ConA-like_dom_sf"/>
</dbReference>
<evidence type="ECO:0000256" key="8">
    <source>
        <dbReference type="SAM" id="Coils"/>
    </source>
</evidence>
<dbReference type="PROSITE" id="PS50026">
    <property type="entry name" value="EGF_3"/>
    <property type="match status" value="5"/>
</dbReference>
<feature type="chain" id="PRO_5047040010" evidence="9">
    <location>
        <begin position="20"/>
        <end position="902"/>
    </location>
</feature>
<accession>A0ABM1N8P0</accession>
<gene>
    <name evidence="13" type="primary">LOC108567316</name>
</gene>
<feature type="signal peptide" evidence="9">
    <location>
        <begin position="1"/>
        <end position="19"/>
    </location>
</feature>
<keyword evidence="8" id="KW-0175">Coiled coil</keyword>
<dbReference type="InterPro" id="IPR000152">
    <property type="entry name" value="EGF-type_Asp/Asn_hydroxyl_site"/>
</dbReference>
<dbReference type="InterPro" id="IPR018097">
    <property type="entry name" value="EGF_Ca-bd_CS"/>
</dbReference>
<keyword evidence="4" id="KW-0106">Calcium</keyword>
<evidence type="ECO:0000256" key="5">
    <source>
        <dbReference type="ARBA" id="ARBA00023157"/>
    </source>
</evidence>
<sequence length="902" mass="100027">MDWLLAAWIIVIWFASATGLDPTSLLSAATAPGQSIDLLGALGLHNSSWAGVTLTPGPQTIRPAYYLQGDYRDLKLPPSAFQQVTELIRRSPEFTISAWLRQEIGNIGTIVSFADENKRFLELQSSGRKNEIRLHYTSRVDSKVYVETFHYKLDDNIWHHVALSVSGSQAELLVDCHPLYKRLLRPGAPDRNFSSPQELWLGQRNKHYYFKGAMQDVRLIAGPHGYLSLCPSLDATCPTCGQFSLLQSTVQELTKHLKDLSERLVAAEGRISKVEECDCQKSCWVNDTVRADGARWHQGCDICTCVQGEVQCKHVDCPFLNCTNPVNKTGECCKTCLKQCKFRGVFYDHGDQMYTEKCVPCKCYDGAMKCVYMDSKQSCPQLTCPPEKQYSVPGECKCKFCAEVDYCAKGHICHSNASCLNLQTTSACHCDQGFQGDGHLCDDVDECKQEGGLDGHHCHLNTKCVNTIGSYTCECLSGYKRVDKFNCIELDECITGEQNCDVNAKCINTQGSYHCVCQEGYTGDGYNCSPVCEQTCLNGGVCRIPGKCSCPNGYTGPSCERDVDECSLNLHRCTDSSICVNMIGWYYCTCKPGYNSTFVNNTHGTSCQDINECKTNLHTCHESAECVNNIGGYSCNCTNRINCRLSCMFEGTEVADGLSLSPAGKSCEKCTCNAGVMKCEEPKCNCSLPDSSRDKCCPQCDPSLSCKHQELPNVVLMHGERWSYQCQTCECLNGEVDCWDLKCPQLPCANPIQDEGGCCPRCGDVCSSVGNSSKSGNPCIIKGRLYESGAHFTDPKDPCTECNCQVPFCAQLVSNVACCVHRTECFAAVIVSIVMTIRHVQWDMMVWWPPPWPWLNSKLVTLINNIVQLLEWLIVVTMSSTSVTRWGSTRLKVLVKGVEPFR</sequence>
<dbReference type="Pfam" id="PF13385">
    <property type="entry name" value="Laminin_G_3"/>
    <property type="match status" value="1"/>
</dbReference>
<feature type="domain" description="VWFC" evidence="11">
    <location>
        <begin position="281"/>
        <end position="337"/>
    </location>
</feature>
<keyword evidence="2 9" id="KW-0732">Signal</keyword>
<dbReference type="PROSITE" id="PS01186">
    <property type="entry name" value="EGF_2"/>
    <property type="match status" value="4"/>
</dbReference>